<organism evidence="2 3">
    <name type="scientific">Massilia cavernae</name>
    <dbReference type="NCBI Taxonomy" id="2320864"/>
    <lineage>
        <taxon>Bacteria</taxon>
        <taxon>Pseudomonadati</taxon>
        <taxon>Pseudomonadota</taxon>
        <taxon>Betaproteobacteria</taxon>
        <taxon>Burkholderiales</taxon>
        <taxon>Oxalobacteraceae</taxon>
        <taxon>Telluria group</taxon>
        <taxon>Massilia</taxon>
    </lineage>
</organism>
<comment type="caution">
    <text evidence="2">The sequence shown here is derived from an EMBL/GenBank/DDBJ whole genome shotgun (WGS) entry which is preliminary data.</text>
</comment>
<evidence type="ECO:0000313" key="3">
    <source>
        <dbReference type="Proteomes" id="UP000284006"/>
    </source>
</evidence>
<dbReference type="RefSeq" id="WP_119812104.1">
    <property type="nucleotide sequence ID" value="NZ_QYUP01000137.1"/>
</dbReference>
<keyword evidence="1" id="KW-0732">Signal</keyword>
<protein>
    <recommendedName>
        <fullName evidence="4">Lipoprotein</fullName>
    </recommendedName>
</protein>
<evidence type="ECO:0000313" key="2">
    <source>
        <dbReference type="EMBL" id="RJG11769.1"/>
    </source>
</evidence>
<proteinExistence type="predicted"/>
<evidence type="ECO:0000256" key="1">
    <source>
        <dbReference type="SAM" id="SignalP"/>
    </source>
</evidence>
<dbReference type="Proteomes" id="UP000284006">
    <property type="component" value="Unassembled WGS sequence"/>
</dbReference>
<dbReference type="OrthoDB" id="9181387at2"/>
<keyword evidence="3" id="KW-1185">Reference proteome</keyword>
<accession>A0A418XH27</accession>
<feature type="signal peptide" evidence="1">
    <location>
        <begin position="1"/>
        <end position="22"/>
    </location>
</feature>
<gene>
    <name evidence="2" type="ORF">D3872_18020</name>
</gene>
<dbReference type="PROSITE" id="PS51257">
    <property type="entry name" value="PROKAR_LIPOPROTEIN"/>
    <property type="match status" value="1"/>
</dbReference>
<feature type="chain" id="PRO_5019010901" description="Lipoprotein" evidence="1">
    <location>
        <begin position="23"/>
        <end position="115"/>
    </location>
</feature>
<reference evidence="2 3" key="1">
    <citation type="submission" date="2018-09" db="EMBL/GenBank/DDBJ databases">
        <authorList>
            <person name="Zhu H."/>
        </authorList>
    </citation>
    <scope>NUCLEOTIDE SEQUENCE [LARGE SCALE GENOMIC DNA]</scope>
    <source>
        <strain evidence="2 3">K1S02-61</strain>
    </source>
</reference>
<name>A0A418XH27_9BURK</name>
<sequence length="115" mass="12388">MRVKLAIAGILFIGLVGCNTMVGPTANDIPASIASATTPGDHQKIAEYFAQKAVEYDAEAAQHDQMARAYTNRPKGEFGAMISHCRNLRDQFVSAAKTARTMAQEHRLMAAKGGH</sequence>
<evidence type="ECO:0008006" key="4">
    <source>
        <dbReference type="Google" id="ProtNLM"/>
    </source>
</evidence>
<dbReference type="AlphaFoldDB" id="A0A418XH27"/>
<dbReference type="EMBL" id="QYUP01000137">
    <property type="protein sequence ID" value="RJG11769.1"/>
    <property type="molecule type" value="Genomic_DNA"/>
</dbReference>